<evidence type="ECO:0000313" key="3">
    <source>
        <dbReference type="Proteomes" id="UP000006008"/>
    </source>
</evidence>
<dbReference type="InterPro" id="IPR025347">
    <property type="entry name" value="DUF4251"/>
</dbReference>
<dbReference type="Gene3D" id="2.40.128.410">
    <property type="match status" value="1"/>
</dbReference>
<protein>
    <recommendedName>
        <fullName evidence="4">DUF4251 domain-containing protein</fullName>
    </recommendedName>
</protein>
<organism evidence="2 3">
    <name type="scientific">Alistipes indistinctus YIT 12060</name>
    <dbReference type="NCBI Taxonomy" id="742725"/>
    <lineage>
        <taxon>Bacteria</taxon>
        <taxon>Pseudomonadati</taxon>
        <taxon>Bacteroidota</taxon>
        <taxon>Bacteroidia</taxon>
        <taxon>Bacteroidales</taxon>
        <taxon>Rikenellaceae</taxon>
        <taxon>Alistipes</taxon>
    </lineage>
</organism>
<reference evidence="2 3" key="1">
    <citation type="submission" date="2011-08" db="EMBL/GenBank/DDBJ databases">
        <title>The Genome Sequence of Alistipes indistinctus YIT 12060.</title>
        <authorList>
            <consortium name="The Broad Institute Genome Sequencing Platform"/>
            <person name="Earl A."/>
            <person name="Ward D."/>
            <person name="Feldgarden M."/>
            <person name="Gevers D."/>
            <person name="Morotomi M."/>
            <person name="Young S.K."/>
            <person name="Zeng Q."/>
            <person name="Gargeya S."/>
            <person name="Fitzgerald M."/>
            <person name="Haas B."/>
            <person name="Abouelleil A."/>
            <person name="Alvarado L."/>
            <person name="Arachchi H.M."/>
            <person name="Berlin A."/>
            <person name="Brown A."/>
            <person name="Chapman S.B."/>
            <person name="Chen Z."/>
            <person name="Dunbar C."/>
            <person name="Freedman E."/>
            <person name="Gearin G."/>
            <person name="Gellesch M."/>
            <person name="Goldberg J."/>
            <person name="Griggs A."/>
            <person name="Gujja S."/>
            <person name="Heiman D."/>
            <person name="Howarth C."/>
            <person name="Larson L."/>
            <person name="Lui A."/>
            <person name="MacDonald P.J.P."/>
            <person name="Montmayeur A."/>
            <person name="Murphy C."/>
            <person name="Neiman D."/>
            <person name="Pearson M."/>
            <person name="Priest M."/>
            <person name="Roberts A."/>
            <person name="Saif S."/>
            <person name="Shea T."/>
            <person name="Shenoy N."/>
            <person name="Sisk P."/>
            <person name="Stolte C."/>
            <person name="Sykes S."/>
            <person name="Wortman J."/>
            <person name="Nusbaum C."/>
            <person name="Birren B."/>
        </authorList>
    </citation>
    <scope>NUCLEOTIDE SEQUENCE [LARGE SCALE GENOMIC DNA]</scope>
    <source>
        <strain evidence="2 3">YIT 12060</strain>
    </source>
</reference>
<dbReference type="GeneID" id="92816639"/>
<dbReference type="HOGENOM" id="CLU_119866_0_0_10"/>
<comment type="caution">
    <text evidence="2">The sequence shown here is derived from an EMBL/GenBank/DDBJ whole genome shotgun (WGS) entry which is preliminary data.</text>
</comment>
<sequence>MKRIAILGVFLLLGAATLTQAQDRKAAREARRQQQQQQQQVQNAGNFQTAMQALKDSSFVIEVNQIQGQYGKVVYVTANDNFVALNKNTSTVQLAFNNGVPGLNGAGGVTLSGTISDLKIRTDKHGNVTYQYQLQGNSISSTVIITLFNGDNKVSVVLNSTYSNSRLTFFGRLYPASQSDVYKAQPNILIPWGLVN</sequence>
<gene>
    <name evidence="2" type="ORF">HMPREF9450_00216</name>
</gene>
<dbReference type="EMBL" id="ADLD01000003">
    <property type="protein sequence ID" value="EHB93445.1"/>
    <property type="molecule type" value="Genomic_DNA"/>
</dbReference>
<keyword evidence="1" id="KW-0732">Signal</keyword>
<evidence type="ECO:0000313" key="2">
    <source>
        <dbReference type="EMBL" id="EHB93445.1"/>
    </source>
</evidence>
<dbReference type="Proteomes" id="UP000006008">
    <property type="component" value="Unassembled WGS sequence"/>
</dbReference>
<dbReference type="eggNOG" id="ENOG502ZPPH">
    <property type="taxonomic scope" value="Bacteria"/>
</dbReference>
<dbReference type="RefSeq" id="WP_009133022.1">
    <property type="nucleotide sequence ID" value="NZ_CP102250.1"/>
</dbReference>
<dbReference type="PATRIC" id="fig|742725.3.peg.244"/>
<evidence type="ECO:0000256" key="1">
    <source>
        <dbReference type="SAM" id="SignalP"/>
    </source>
</evidence>
<proteinExistence type="predicted"/>
<dbReference type="STRING" id="742725.HMPREF9450_00216"/>
<keyword evidence="3" id="KW-1185">Reference proteome</keyword>
<accession>G5H5K6</accession>
<evidence type="ECO:0008006" key="4">
    <source>
        <dbReference type="Google" id="ProtNLM"/>
    </source>
</evidence>
<feature type="chain" id="PRO_5003477830" description="DUF4251 domain-containing protein" evidence="1">
    <location>
        <begin position="22"/>
        <end position="196"/>
    </location>
</feature>
<feature type="signal peptide" evidence="1">
    <location>
        <begin position="1"/>
        <end position="21"/>
    </location>
</feature>
<dbReference type="AlphaFoldDB" id="G5H5K6"/>
<dbReference type="Pfam" id="PF14059">
    <property type="entry name" value="DUF4251"/>
    <property type="match status" value="1"/>
</dbReference>
<name>G5H5K6_9BACT</name>